<dbReference type="InterPro" id="IPR023271">
    <property type="entry name" value="Aquaporin-like"/>
</dbReference>
<evidence type="ECO:0000256" key="1">
    <source>
        <dbReference type="ARBA" id="ARBA00004141"/>
    </source>
</evidence>
<evidence type="ECO:0000313" key="6">
    <source>
        <dbReference type="EMBL" id="CAD6188170.1"/>
    </source>
</evidence>
<protein>
    <recommendedName>
        <fullName evidence="5">Aquaporin</fullName>
    </recommendedName>
</protein>
<gene>
    <name evidence="6" type="ORF">CAUJ_LOCUS4089</name>
</gene>
<organism evidence="6 7">
    <name type="scientific">Caenorhabditis auriculariae</name>
    <dbReference type="NCBI Taxonomy" id="2777116"/>
    <lineage>
        <taxon>Eukaryota</taxon>
        <taxon>Metazoa</taxon>
        <taxon>Ecdysozoa</taxon>
        <taxon>Nematoda</taxon>
        <taxon>Chromadorea</taxon>
        <taxon>Rhabditida</taxon>
        <taxon>Rhabditina</taxon>
        <taxon>Rhabditomorpha</taxon>
        <taxon>Rhabditoidea</taxon>
        <taxon>Rhabditidae</taxon>
        <taxon>Peloderinae</taxon>
        <taxon>Caenorhabditis</taxon>
    </lineage>
</organism>
<evidence type="ECO:0000313" key="7">
    <source>
        <dbReference type="Proteomes" id="UP000835052"/>
    </source>
</evidence>
<evidence type="ECO:0000256" key="2">
    <source>
        <dbReference type="ARBA" id="ARBA00022692"/>
    </source>
</evidence>
<dbReference type="GO" id="GO:0005737">
    <property type="term" value="C:cytoplasm"/>
    <property type="evidence" value="ECO:0007669"/>
    <property type="project" value="TreeGrafter"/>
</dbReference>
<feature type="transmembrane region" description="Helical" evidence="5">
    <location>
        <begin position="107"/>
        <end position="125"/>
    </location>
</feature>
<dbReference type="OrthoDB" id="1580043at2759"/>
<name>A0A8S1H425_9PELO</name>
<dbReference type="PANTHER" id="PTHR21191">
    <property type="entry name" value="AQUAPORIN"/>
    <property type="match status" value="1"/>
</dbReference>
<dbReference type="SUPFAM" id="SSF81338">
    <property type="entry name" value="Aquaporin-like"/>
    <property type="match status" value="1"/>
</dbReference>
<dbReference type="GO" id="GO:0015267">
    <property type="term" value="F:channel activity"/>
    <property type="evidence" value="ECO:0007669"/>
    <property type="project" value="TreeGrafter"/>
</dbReference>
<evidence type="ECO:0000256" key="3">
    <source>
        <dbReference type="ARBA" id="ARBA00022989"/>
    </source>
</evidence>
<feature type="transmembrane region" description="Helical" evidence="5">
    <location>
        <begin position="6"/>
        <end position="25"/>
    </location>
</feature>
<dbReference type="PIRSF" id="PIRSF017529">
    <property type="entry name" value="Aquaporin_11/12"/>
    <property type="match status" value="1"/>
</dbReference>
<keyword evidence="3 5" id="KW-1133">Transmembrane helix</keyword>
<comment type="caution">
    <text evidence="6">The sequence shown here is derived from an EMBL/GenBank/DDBJ whole genome shotgun (WGS) entry which is preliminary data.</text>
</comment>
<keyword evidence="4 5" id="KW-0472">Membrane</keyword>
<comment type="subcellular location">
    <subcellularLocation>
        <location evidence="1">Membrane</location>
        <topology evidence="1">Multi-pass membrane protein</topology>
    </subcellularLocation>
</comment>
<dbReference type="AlphaFoldDB" id="A0A8S1H425"/>
<sequence length="268" mass="30101">MRVWVASSIFYATTFAVCELLRFSVSRLVDNPKRLSVQLLFEFIGTVQVCVPMFDVGTIMDHYGIIGVFVEITVIELANCYFMRDAVAHPCPLVTSCYRKSKAIRRAVYVFLVELAAAYASYFLARSFWKLGVHPVHEELLHQDTCTSDLTVALTTGALIEGAATFLAKAFENFIEERYEDTRMCSVANCIFSGLLCALGIHYTGMYANPIVAWACTFNCEGVSHIGHLFVYWLSPLIGWYIAEKVFGEVDVDFGEDDIAVEQIKKTE</sequence>
<accession>A0A8S1H425</accession>
<comment type="similarity">
    <text evidence="5">Belongs to the MIP/aquaporin (TC 1.A.8) family.</text>
</comment>
<dbReference type="EMBL" id="CAJGYM010000008">
    <property type="protein sequence ID" value="CAD6188170.1"/>
    <property type="molecule type" value="Genomic_DNA"/>
</dbReference>
<reference evidence="6" key="1">
    <citation type="submission" date="2020-10" db="EMBL/GenBank/DDBJ databases">
        <authorList>
            <person name="Kikuchi T."/>
        </authorList>
    </citation>
    <scope>NUCLEOTIDE SEQUENCE</scope>
    <source>
        <strain evidence="6">NKZ352</strain>
    </source>
</reference>
<dbReference type="Proteomes" id="UP000835052">
    <property type="component" value="Unassembled WGS sequence"/>
</dbReference>
<comment type="caution">
    <text evidence="5">Lacks conserved residue(s) required for the propagation of feature annotation.</text>
</comment>
<dbReference type="Gene3D" id="1.20.1080.10">
    <property type="entry name" value="Glycerol uptake facilitator protein"/>
    <property type="match status" value="1"/>
</dbReference>
<keyword evidence="2 5" id="KW-0812">Transmembrane</keyword>
<dbReference type="GO" id="GO:0016020">
    <property type="term" value="C:membrane"/>
    <property type="evidence" value="ECO:0007669"/>
    <property type="project" value="UniProtKB-SubCell"/>
</dbReference>
<proteinExistence type="inferred from homology"/>
<evidence type="ECO:0000256" key="5">
    <source>
        <dbReference type="PIRNR" id="PIRNR017529"/>
    </source>
</evidence>
<keyword evidence="7" id="KW-1185">Reference proteome</keyword>
<dbReference type="InterPro" id="IPR016697">
    <property type="entry name" value="Aquaporin_11/12"/>
</dbReference>
<evidence type="ECO:0000256" key="4">
    <source>
        <dbReference type="ARBA" id="ARBA00023136"/>
    </source>
</evidence>
<dbReference type="PANTHER" id="PTHR21191:SF15">
    <property type="entry name" value="AQUAPORIN"/>
    <property type="match status" value="1"/>
</dbReference>
<dbReference type="InterPro" id="IPR051883">
    <property type="entry name" value="AQP11/12_channel"/>
</dbReference>